<dbReference type="Pfam" id="PF05598">
    <property type="entry name" value="DUF772"/>
    <property type="match status" value="1"/>
</dbReference>
<dbReference type="InterPro" id="IPR008490">
    <property type="entry name" value="Transposase_InsH_N"/>
</dbReference>
<evidence type="ECO:0000259" key="2">
    <source>
        <dbReference type="Pfam" id="PF13751"/>
    </source>
</evidence>
<comment type="caution">
    <text evidence="3">The sequence shown here is derived from an EMBL/GenBank/DDBJ whole genome shotgun (WGS) entry which is preliminary data.</text>
</comment>
<evidence type="ECO:0000313" key="4">
    <source>
        <dbReference type="Proteomes" id="UP001627408"/>
    </source>
</evidence>
<dbReference type="NCBIfam" id="NF033551">
    <property type="entry name" value="transpos_IS1182"/>
    <property type="match status" value="1"/>
</dbReference>
<proteinExistence type="predicted"/>
<feature type="domain" description="Transposase InsH N-terminal" evidence="1">
    <location>
        <begin position="17"/>
        <end position="112"/>
    </location>
</feature>
<dbReference type="EMBL" id="JBHDIY010000002">
    <property type="protein sequence ID" value="MFL4468507.1"/>
    <property type="molecule type" value="Genomic_DNA"/>
</dbReference>
<organism evidence="3 4">
    <name type="scientific">Tateyamaria armeniaca</name>
    <dbReference type="NCBI Taxonomy" id="2518930"/>
    <lineage>
        <taxon>Bacteria</taxon>
        <taxon>Pseudomonadati</taxon>
        <taxon>Pseudomonadota</taxon>
        <taxon>Alphaproteobacteria</taxon>
        <taxon>Rhodobacterales</taxon>
        <taxon>Roseobacteraceae</taxon>
        <taxon>Tateyamaria</taxon>
    </lineage>
</organism>
<sequence>MMGPRREAQAALFYEFSLEDHIPQDHLLRSIDRFVDLSCIRAHLADFYSHTGRPSIDPELLIRMLLVGYCFGIRSERRLCEEAHLNLAYRWFCRLDLNDRIPDHSTFSKNRHGRFRDSELLRHLFETTVARCIAEGLVSGQRMAVDASLIEADANRQFSASKEEWDINRIDVAAAPRAVREYLDTLDEAAFGADSEVQPKFTSFSNPASQWTATRKGPAFFSYSDNYLIDTDHGVVVDVEATRSIRQAEVGSTKTMLNRVKDKFDLDPERLIADTAYGSGPMLDWLVKRKIAPHIPVIDKAGRTDGTWSRADFEWDADNNQYICPEGEALKQFRRNYSDPNRGPTGKGVAKYQALKHTCQACPSKMKCSPNADARKITREEHEDARDVARAIRKTKQYKVSSKLRLKVEMLFAHLKRILGLGRLRLRGPCGANDEFLPAATAQNIRKLAKIFPAPQQPRKA</sequence>
<evidence type="ECO:0000313" key="3">
    <source>
        <dbReference type="EMBL" id="MFL4468507.1"/>
    </source>
</evidence>
<keyword evidence="4" id="KW-1185">Reference proteome</keyword>
<dbReference type="Pfam" id="PF13751">
    <property type="entry name" value="DDE_Tnp_1_6"/>
    <property type="match status" value="1"/>
</dbReference>
<reference evidence="3 4" key="1">
    <citation type="submission" date="2024-08" db="EMBL/GenBank/DDBJ databases">
        <title>Tateyamaria sp. nov., isolated from marine algae.</title>
        <authorList>
            <person name="Choi B.J."/>
            <person name="Kim J.M."/>
            <person name="Lee J.K."/>
            <person name="Choi D.G."/>
            <person name="Bayburt H."/>
            <person name="Baek J.H."/>
            <person name="Han D.M."/>
            <person name="Jeon C.O."/>
        </authorList>
    </citation>
    <scope>NUCLEOTIDE SEQUENCE [LARGE SCALE GENOMIC DNA]</scope>
    <source>
        <strain evidence="3 4">KMU-156</strain>
    </source>
</reference>
<dbReference type="InterPro" id="IPR025668">
    <property type="entry name" value="Tnp_DDE_dom"/>
</dbReference>
<gene>
    <name evidence="3" type="ORF">ACERZ8_00950</name>
</gene>
<protein>
    <submittedName>
        <fullName evidence="3">IS1182 family transposase</fullName>
    </submittedName>
</protein>
<dbReference type="PANTHER" id="PTHR33408:SF2">
    <property type="entry name" value="TRANSPOSASE DDE DOMAIN-CONTAINING PROTEIN"/>
    <property type="match status" value="1"/>
</dbReference>
<dbReference type="InterPro" id="IPR047629">
    <property type="entry name" value="IS1182_transpos"/>
</dbReference>
<dbReference type="Proteomes" id="UP001627408">
    <property type="component" value="Unassembled WGS sequence"/>
</dbReference>
<dbReference type="PANTHER" id="PTHR33408">
    <property type="entry name" value="TRANSPOSASE"/>
    <property type="match status" value="1"/>
</dbReference>
<dbReference type="RefSeq" id="WP_407594118.1">
    <property type="nucleotide sequence ID" value="NZ_JBHDIY010000002.1"/>
</dbReference>
<evidence type="ECO:0000259" key="1">
    <source>
        <dbReference type="Pfam" id="PF05598"/>
    </source>
</evidence>
<accession>A0ABW8US86</accession>
<feature type="domain" description="Transposase DDE" evidence="2">
    <location>
        <begin position="323"/>
        <end position="449"/>
    </location>
</feature>
<name>A0ABW8US86_9RHOB</name>